<gene>
    <name evidence="1" type="ORF">GSPATT00016723001</name>
</gene>
<dbReference type="KEGG" id="ptm:GSPATT00016723001"/>
<dbReference type="InParanoid" id="A0DFU3"/>
<evidence type="ECO:0000313" key="1">
    <source>
        <dbReference type="EMBL" id="CAK81910.1"/>
    </source>
</evidence>
<dbReference type="AlphaFoldDB" id="A0DFU3"/>
<dbReference type="EMBL" id="CT868418">
    <property type="protein sequence ID" value="CAK81910.1"/>
    <property type="molecule type" value="Genomic_DNA"/>
</dbReference>
<reference evidence="1 2" key="1">
    <citation type="journal article" date="2006" name="Nature">
        <title>Global trends of whole-genome duplications revealed by the ciliate Paramecium tetraurelia.</title>
        <authorList>
            <consortium name="Genoscope"/>
            <person name="Aury J.-M."/>
            <person name="Jaillon O."/>
            <person name="Duret L."/>
            <person name="Noel B."/>
            <person name="Jubin C."/>
            <person name="Porcel B.M."/>
            <person name="Segurens B."/>
            <person name="Daubin V."/>
            <person name="Anthouard V."/>
            <person name="Aiach N."/>
            <person name="Arnaiz O."/>
            <person name="Billaut A."/>
            <person name="Beisson J."/>
            <person name="Blanc I."/>
            <person name="Bouhouche K."/>
            <person name="Camara F."/>
            <person name="Duharcourt S."/>
            <person name="Guigo R."/>
            <person name="Gogendeau D."/>
            <person name="Katinka M."/>
            <person name="Keller A.-M."/>
            <person name="Kissmehl R."/>
            <person name="Klotz C."/>
            <person name="Koll F."/>
            <person name="Le Moue A."/>
            <person name="Lepere C."/>
            <person name="Malinsky S."/>
            <person name="Nowacki M."/>
            <person name="Nowak J.K."/>
            <person name="Plattner H."/>
            <person name="Poulain J."/>
            <person name="Ruiz F."/>
            <person name="Serrano V."/>
            <person name="Zagulski M."/>
            <person name="Dessen P."/>
            <person name="Betermier M."/>
            <person name="Weissenbach J."/>
            <person name="Scarpelli C."/>
            <person name="Schachter V."/>
            <person name="Sperling L."/>
            <person name="Meyer E."/>
            <person name="Cohen J."/>
            <person name="Wincker P."/>
        </authorList>
    </citation>
    <scope>NUCLEOTIDE SEQUENCE [LARGE SCALE GENOMIC DNA]</scope>
    <source>
        <strain evidence="1 2">Stock d4-2</strain>
    </source>
</reference>
<evidence type="ECO:0000313" key="2">
    <source>
        <dbReference type="Proteomes" id="UP000000600"/>
    </source>
</evidence>
<organism evidence="1 2">
    <name type="scientific">Paramecium tetraurelia</name>
    <dbReference type="NCBI Taxonomy" id="5888"/>
    <lineage>
        <taxon>Eukaryota</taxon>
        <taxon>Sar</taxon>
        <taxon>Alveolata</taxon>
        <taxon>Ciliophora</taxon>
        <taxon>Intramacronucleata</taxon>
        <taxon>Oligohymenophorea</taxon>
        <taxon>Peniculida</taxon>
        <taxon>Parameciidae</taxon>
        <taxon>Paramecium</taxon>
    </lineage>
</organism>
<sequence>MMPQKIPKIHQINYHQIFMKYSYYQNNKLLPIAHLGSYETVEDTTSSRFENKQSASINDNIIFSFIKHNLTKRRLQTTQCYYTASKLKTILSQNKIKSTKTVCLNEIFGKELNVHKLYNIFSNLGILQYKYLTCFSIRHILYIKLSEFRNSLIIIFAANYSIEKLVGLNTLYVEQDYITLKFDAENNQILFPRSQIPHILILKKVSSNSEMMWDIFSKLLFLLNSQFKFMCLIKIETRKQTFEVVALMHNENVDGRNIQISFTKAKI</sequence>
<dbReference type="RefSeq" id="XP_001449307.1">
    <property type="nucleotide sequence ID" value="XM_001449270.1"/>
</dbReference>
<keyword evidence="2" id="KW-1185">Reference proteome</keyword>
<protein>
    <recommendedName>
        <fullName evidence="3">RRM domain-containing protein</fullName>
    </recommendedName>
</protein>
<evidence type="ECO:0008006" key="3">
    <source>
        <dbReference type="Google" id="ProtNLM"/>
    </source>
</evidence>
<dbReference type="HOGENOM" id="CLU_1043758_0_0_1"/>
<dbReference type="GeneID" id="5035092"/>
<dbReference type="Proteomes" id="UP000000600">
    <property type="component" value="Unassembled WGS sequence"/>
</dbReference>
<accession>A0DFU3</accession>
<name>A0DFU3_PARTE</name>
<proteinExistence type="predicted"/>
<dbReference type="eggNOG" id="ENOG502STEB">
    <property type="taxonomic scope" value="Eukaryota"/>
</dbReference>
<dbReference type="OrthoDB" id="296632at2759"/>